<accession>A0A9W5R2C3</accession>
<dbReference type="AlphaFoldDB" id="A0A9W5R2C3"/>
<gene>
    <name evidence="3" type="ORF">IKC_06292</name>
</gene>
<feature type="domain" description="HTH cro/C1-type" evidence="2">
    <location>
        <begin position="8"/>
        <end position="62"/>
    </location>
</feature>
<dbReference type="Proteomes" id="UP000014028">
    <property type="component" value="Unassembled WGS sequence"/>
</dbReference>
<dbReference type="Gene3D" id="1.10.260.40">
    <property type="entry name" value="lambda repressor-like DNA-binding domains"/>
    <property type="match status" value="1"/>
</dbReference>
<protein>
    <recommendedName>
        <fullName evidence="2">HTH cro/C1-type domain-containing protein</fullName>
    </recommendedName>
</protein>
<reference evidence="3 4" key="1">
    <citation type="submission" date="2012-12" db="EMBL/GenBank/DDBJ databases">
        <title>The Genome Sequence of Bacillus cereus VD184.</title>
        <authorList>
            <consortium name="The Broad Institute Genome Sequencing Platform"/>
            <consortium name="The Broad Institute Genome Sequencing Center for Infectious Disease"/>
            <person name="Feldgarden M."/>
            <person name="Van der Auwera G.A."/>
            <person name="Mahillon J."/>
            <person name="Duprez V."/>
            <person name="Timmery S."/>
            <person name="Mattelet C."/>
            <person name="Dierick K."/>
            <person name="Sun M."/>
            <person name="Yu Z."/>
            <person name="Zhu L."/>
            <person name="Hu X."/>
            <person name="Shank E.B."/>
            <person name="Swiecicka I."/>
            <person name="Hansen B.M."/>
            <person name="Andrup L."/>
            <person name="Walker B."/>
            <person name="Young S.K."/>
            <person name="Zeng Q."/>
            <person name="Gargeya S."/>
            <person name="Fitzgerald M."/>
            <person name="Haas B."/>
            <person name="Abouelleil A."/>
            <person name="Alvarado L."/>
            <person name="Arachchi H.M."/>
            <person name="Berlin A.M."/>
            <person name="Chapman S.B."/>
            <person name="Dewar J."/>
            <person name="Goldberg J."/>
            <person name="Griggs A."/>
            <person name="Gujja S."/>
            <person name="Hansen M."/>
            <person name="Howarth C."/>
            <person name="Imamovic A."/>
            <person name="Larimer J."/>
            <person name="McCowan C."/>
            <person name="Murphy C."/>
            <person name="Neiman D."/>
            <person name="Pearson M."/>
            <person name="Priest M."/>
            <person name="Roberts A."/>
            <person name="Saif S."/>
            <person name="Shea T."/>
            <person name="Sisk P."/>
            <person name="Sykes S."/>
            <person name="Wortman J."/>
            <person name="Nusbaum C."/>
            <person name="Birren B."/>
        </authorList>
    </citation>
    <scope>NUCLEOTIDE SEQUENCE [LARGE SCALE GENOMIC DNA]</scope>
    <source>
        <strain evidence="3 4">VD184</strain>
    </source>
</reference>
<dbReference type="Pfam" id="PF01381">
    <property type="entry name" value="HTH_3"/>
    <property type="match status" value="1"/>
</dbReference>
<evidence type="ECO:0000256" key="1">
    <source>
        <dbReference type="ARBA" id="ARBA00023125"/>
    </source>
</evidence>
<keyword evidence="1" id="KW-0238">DNA-binding</keyword>
<dbReference type="InterPro" id="IPR001387">
    <property type="entry name" value="Cro/C1-type_HTH"/>
</dbReference>
<dbReference type="PANTHER" id="PTHR46558:SF11">
    <property type="entry name" value="HTH-TYPE TRANSCRIPTIONAL REGULATOR XRE"/>
    <property type="match status" value="1"/>
</dbReference>
<dbReference type="CDD" id="cd00093">
    <property type="entry name" value="HTH_XRE"/>
    <property type="match status" value="1"/>
</dbReference>
<comment type="caution">
    <text evidence="3">The sequence shown here is derived from an EMBL/GenBank/DDBJ whole genome shotgun (WGS) entry which is preliminary data.</text>
</comment>
<dbReference type="SUPFAM" id="SSF47413">
    <property type="entry name" value="lambda repressor-like DNA-binding domains"/>
    <property type="match status" value="1"/>
</dbReference>
<dbReference type="InterPro" id="IPR010982">
    <property type="entry name" value="Lambda_DNA-bd_dom_sf"/>
</dbReference>
<evidence type="ECO:0000313" key="4">
    <source>
        <dbReference type="Proteomes" id="UP000014028"/>
    </source>
</evidence>
<evidence type="ECO:0000313" key="3">
    <source>
        <dbReference type="EMBL" id="EOQ04915.1"/>
    </source>
</evidence>
<proteinExistence type="predicted"/>
<dbReference type="PROSITE" id="PS50943">
    <property type="entry name" value="HTH_CROC1"/>
    <property type="match status" value="1"/>
</dbReference>
<dbReference type="EMBL" id="AHFK01000081">
    <property type="protein sequence ID" value="EOQ04915.1"/>
    <property type="molecule type" value="Genomic_DNA"/>
</dbReference>
<name>A0A9W5R2C3_BACCE</name>
<dbReference type="PANTHER" id="PTHR46558">
    <property type="entry name" value="TRACRIPTIONAL REGULATORY PROTEIN-RELATED-RELATED"/>
    <property type="match status" value="1"/>
</dbReference>
<dbReference type="SMART" id="SM00530">
    <property type="entry name" value="HTH_XRE"/>
    <property type="match status" value="1"/>
</dbReference>
<sequence length="118" mass="13656">MDMLPEKILKLRKKKGLTQEELGILIGVTKQTISKYEGNIKPPSRKALQKLADIFQVTTDYLLGRSELPNTDAQKDAELTKTAKEILERINTLPEDRQKKAWEHLEMFVNYEMVKKNV</sequence>
<organism evidence="3 4">
    <name type="scientific">Bacillus cereus VD184</name>
    <dbReference type="NCBI Taxonomy" id="1053242"/>
    <lineage>
        <taxon>Bacteria</taxon>
        <taxon>Bacillati</taxon>
        <taxon>Bacillota</taxon>
        <taxon>Bacilli</taxon>
        <taxon>Bacillales</taxon>
        <taxon>Bacillaceae</taxon>
        <taxon>Bacillus</taxon>
        <taxon>Bacillus cereus group</taxon>
    </lineage>
</organism>
<evidence type="ECO:0000259" key="2">
    <source>
        <dbReference type="PROSITE" id="PS50943"/>
    </source>
</evidence>
<dbReference type="GO" id="GO:0003677">
    <property type="term" value="F:DNA binding"/>
    <property type="evidence" value="ECO:0007669"/>
    <property type="project" value="UniProtKB-KW"/>
</dbReference>
<dbReference type="RefSeq" id="WP_016123578.1">
    <property type="nucleotide sequence ID" value="NZ_KB976837.1"/>
</dbReference>